<keyword evidence="2" id="KW-0813">Transport</keyword>
<dbReference type="AlphaFoldDB" id="A0A917WJI0"/>
<comment type="caution">
    <text evidence="9">The sequence shown here is derived from an EMBL/GenBank/DDBJ whole genome shotgun (WGS) entry which is preliminary data.</text>
</comment>
<proteinExistence type="predicted"/>
<dbReference type="GO" id="GO:0022857">
    <property type="term" value="F:transmembrane transporter activity"/>
    <property type="evidence" value="ECO:0007669"/>
    <property type="project" value="InterPro"/>
</dbReference>
<dbReference type="GO" id="GO:0005886">
    <property type="term" value="C:plasma membrane"/>
    <property type="evidence" value="ECO:0007669"/>
    <property type="project" value="UniProtKB-SubCell"/>
</dbReference>
<evidence type="ECO:0000313" key="10">
    <source>
        <dbReference type="Proteomes" id="UP000655208"/>
    </source>
</evidence>
<evidence type="ECO:0000256" key="7">
    <source>
        <dbReference type="ARBA" id="ARBA00023136"/>
    </source>
</evidence>
<protein>
    <recommendedName>
        <fullName evidence="11">ABC transporter permease</fullName>
    </recommendedName>
</protein>
<evidence type="ECO:0000256" key="1">
    <source>
        <dbReference type="ARBA" id="ARBA00004651"/>
    </source>
</evidence>
<keyword evidence="6 8" id="KW-1133">Transmembrane helix</keyword>
<feature type="transmembrane region" description="Helical" evidence="8">
    <location>
        <begin position="137"/>
        <end position="159"/>
    </location>
</feature>
<evidence type="ECO:0000256" key="2">
    <source>
        <dbReference type="ARBA" id="ARBA00022448"/>
    </source>
</evidence>
<feature type="transmembrane region" description="Helical" evidence="8">
    <location>
        <begin position="23"/>
        <end position="42"/>
    </location>
</feature>
<feature type="transmembrane region" description="Helical" evidence="8">
    <location>
        <begin position="270"/>
        <end position="287"/>
    </location>
</feature>
<evidence type="ECO:0000313" key="9">
    <source>
        <dbReference type="EMBL" id="GGM10600.1"/>
    </source>
</evidence>
<feature type="transmembrane region" description="Helical" evidence="8">
    <location>
        <begin position="48"/>
        <end position="69"/>
    </location>
</feature>
<reference evidence="9" key="1">
    <citation type="journal article" date="2014" name="Int. J. Syst. Evol. Microbiol.">
        <title>Complete genome sequence of Corynebacterium casei LMG S-19264T (=DSM 44701T), isolated from a smear-ripened cheese.</title>
        <authorList>
            <consortium name="US DOE Joint Genome Institute (JGI-PGF)"/>
            <person name="Walter F."/>
            <person name="Albersmeier A."/>
            <person name="Kalinowski J."/>
            <person name="Ruckert C."/>
        </authorList>
    </citation>
    <scope>NUCLEOTIDE SEQUENCE</scope>
    <source>
        <strain evidence="9">CGMCC 4.7308</strain>
    </source>
</reference>
<dbReference type="EMBL" id="BMNA01000008">
    <property type="protein sequence ID" value="GGM10600.1"/>
    <property type="molecule type" value="Genomic_DNA"/>
</dbReference>
<sequence length="387" mass="37267">MTASPQVPAATAPDRAATVTRTVLAVVGVLAVVVFALSSPFFLSVDNLVNLLDDIAVTGILAVPVTFLVMSGHVDLSVGAVAAFTGIVVGATAPEVGLPVAVLLGVATGAVVGLVNGLVVTVGGVDSLATTFAAMALLRGLAYWVPSGLAVAVSGFRALGGAGPVLGLSVPTLVFAGLAVLGGALSVTAVGRDARAVGALPAATRLDAPRERRWVLGLFVVTGLAAALDGLVRTSQLGTGLPTSATGVEVVVLAAVLFGGGRLGGGRGSVGGTVLAVAVVAVIDNGLSLANVTAYAAQVFHAALLVLALVLDRSRRRPRRSAARRAAARAAASGAGAGAGGADGSGAEAVGAGGAGAAVRAVAADGAADAAVDPAALDGRVDAEAGR</sequence>
<evidence type="ECO:0008006" key="11">
    <source>
        <dbReference type="Google" id="ProtNLM"/>
    </source>
</evidence>
<evidence type="ECO:0000256" key="8">
    <source>
        <dbReference type="SAM" id="Phobius"/>
    </source>
</evidence>
<keyword evidence="7 8" id="KW-0472">Membrane</keyword>
<evidence type="ECO:0000256" key="3">
    <source>
        <dbReference type="ARBA" id="ARBA00022475"/>
    </source>
</evidence>
<comment type="subcellular location">
    <subcellularLocation>
        <location evidence="1">Cell membrane</location>
        <topology evidence="1">Multi-pass membrane protein</topology>
    </subcellularLocation>
</comment>
<feature type="transmembrane region" description="Helical" evidence="8">
    <location>
        <begin position="214"/>
        <end position="232"/>
    </location>
</feature>
<dbReference type="PANTHER" id="PTHR32196:SF21">
    <property type="entry name" value="ABC TRANSPORTER PERMEASE PROTEIN YPHD-RELATED"/>
    <property type="match status" value="1"/>
</dbReference>
<dbReference type="InterPro" id="IPR001851">
    <property type="entry name" value="ABC_transp_permease"/>
</dbReference>
<feature type="transmembrane region" description="Helical" evidence="8">
    <location>
        <begin position="238"/>
        <end position="258"/>
    </location>
</feature>
<feature type="transmembrane region" description="Helical" evidence="8">
    <location>
        <begin position="293"/>
        <end position="311"/>
    </location>
</feature>
<dbReference type="PANTHER" id="PTHR32196">
    <property type="entry name" value="ABC TRANSPORTER PERMEASE PROTEIN YPHD-RELATED-RELATED"/>
    <property type="match status" value="1"/>
</dbReference>
<evidence type="ECO:0000256" key="5">
    <source>
        <dbReference type="ARBA" id="ARBA00022692"/>
    </source>
</evidence>
<feature type="transmembrane region" description="Helical" evidence="8">
    <location>
        <begin position="76"/>
        <end position="94"/>
    </location>
</feature>
<keyword evidence="10" id="KW-1185">Reference proteome</keyword>
<evidence type="ECO:0000256" key="6">
    <source>
        <dbReference type="ARBA" id="ARBA00022989"/>
    </source>
</evidence>
<accession>A0A917WJI0</accession>
<organism evidence="9 10">
    <name type="scientific">Nakamurella endophytica</name>
    <dbReference type="NCBI Taxonomy" id="1748367"/>
    <lineage>
        <taxon>Bacteria</taxon>
        <taxon>Bacillati</taxon>
        <taxon>Actinomycetota</taxon>
        <taxon>Actinomycetes</taxon>
        <taxon>Nakamurellales</taxon>
        <taxon>Nakamurellaceae</taxon>
        <taxon>Nakamurella</taxon>
    </lineage>
</organism>
<dbReference type="RefSeq" id="WP_188943423.1">
    <property type="nucleotide sequence ID" value="NZ_BMNA01000008.1"/>
</dbReference>
<dbReference type="Pfam" id="PF02653">
    <property type="entry name" value="BPD_transp_2"/>
    <property type="match status" value="1"/>
</dbReference>
<gene>
    <name evidence="9" type="ORF">GCM10011594_33120</name>
</gene>
<keyword evidence="3" id="KW-1003">Cell membrane</keyword>
<keyword evidence="5 8" id="KW-0812">Transmembrane</keyword>
<name>A0A917WJI0_9ACTN</name>
<feature type="transmembrane region" description="Helical" evidence="8">
    <location>
        <begin position="100"/>
        <end position="125"/>
    </location>
</feature>
<reference evidence="9" key="2">
    <citation type="submission" date="2020-09" db="EMBL/GenBank/DDBJ databases">
        <authorList>
            <person name="Sun Q."/>
            <person name="Zhou Y."/>
        </authorList>
    </citation>
    <scope>NUCLEOTIDE SEQUENCE</scope>
    <source>
        <strain evidence="9">CGMCC 4.7308</strain>
    </source>
</reference>
<dbReference type="Proteomes" id="UP000655208">
    <property type="component" value="Unassembled WGS sequence"/>
</dbReference>
<keyword evidence="4" id="KW-0997">Cell inner membrane</keyword>
<evidence type="ECO:0000256" key="4">
    <source>
        <dbReference type="ARBA" id="ARBA00022519"/>
    </source>
</evidence>
<feature type="transmembrane region" description="Helical" evidence="8">
    <location>
        <begin position="165"/>
        <end position="185"/>
    </location>
</feature>